<reference evidence="2 3" key="1">
    <citation type="submission" date="2024-08" db="EMBL/GenBank/DDBJ databases">
        <title>The draft genome of Apodemus speciosus.</title>
        <authorList>
            <person name="Nabeshima K."/>
            <person name="Suzuki S."/>
            <person name="Onuma M."/>
        </authorList>
    </citation>
    <scope>NUCLEOTIDE SEQUENCE [LARGE SCALE GENOMIC DNA]</scope>
    <source>
        <strain evidence="2">IB14-021</strain>
    </source>
</reference>
<name>A0ABQ0ER28_APOSI</name>
<feature type="region of interest" description="Disordered" evidence="1">
    <location>
        <begin position="520"/>
        <end position="549"/>
    </location>
</feature>
<feature type="compositionally biased region" description="Polar residues" evidence="1">
    <location>
        <begin position="617"/>
        <end position="626"/>
    </location>
</feature>
<feature type="compositionally biased region" description="Polar residues" evidence="1">
    <location>
        <begin position="118"/>
        <end position="407"/>
    </location>
</feature>
<accession>A0ABQ0ER28</accession>
<comment type="caution">
    <text evidence="2">The sequence shown here is derived from an EMBL/GenBank/DDBJ whole genome shotgun (WGS) entry which is preliminary data.</text>
</comment>
<dbReference type="PANTHER" id="PTHR20957">
    <property type="entry name" value="RNA-BINDING PROTEIN 48"/>
    <property type="match status" value="1"/>
</dbReference>
<evidence type="ECO:0000313" key="3">
    <source>
        <dbReference type="Proteomes" id="UP001623349"/>
    </source>
</evidence>
<dbReference type="InterPro" id="IPR039599">
    <property type="entry name" value="RBM48"/>
</dbReference>
<organism evidence="2 3">
    <name type="scientific">Apodemus speciosus</name>
    <name type="common">Large Japanese field mouse</name>
    <dbReference type="NCBI Taxonomy" id="105296"/>
    <lineage>
        <taxon>Eukaryota</taxon>
        <taxon>Metazoa</taxon>
        <taxon>Chordata</taxon>
        <taxon>Craniata</taxon>
        <taxon>Vertebrata</taxon>
        <taxon>Euteleostomi</taxon>
        <taxon>Mammalia</taxon>
        <taxon>Eutheria</taxon>
        <taxon>Euarchontoglires</taxon>
        <taxon>Glires</taxon>
        <taxon>Rodentia</taxon>
        <taxon>Myomorpha</taxon>
        <taxon>Muroidea</taxon>
        <taxon>Muridae</taxon>
        <taxon>Murinae</taxon>
        <taxon>Apodemus</taxon>
    </lineage>
</organism>
<protein>
    <submittedName>
        <fullName evidence="2">RNA-binding protein 48</fullName>
    </submittedName>
</protein>
<dbReference type="EMBL" id="BAAFST010000005">
    <property type="protein sequence ID" value="GAB1289380.1"/>
    <property type="molecule type" value="Genomic_DNA"/>
</dbReference>
<proteinExistence type="predicted"/>
<feature type="compositionally biased region" description="Basic and acidic residues" evidence="1">
    <location>
        <begin position="529"/>
        <end position="539"/>
    </location>
</feature>
<dbReference type="Proteomes" id="UP001623349">
    <property type="component" value="Unassembled WGS sequence"/>
</dbReference>
<feature type="region of interest" description="Disordered" evidence="1">
    <location>
        <begin position="117"/>
        <end position="408"/>
    </location>
</feature>
<feature type="region of interest" description="Disordered" evidence="1">
    <location>
        <begin position="579"/>
        <end position="626"/>
    </location>
</feature>
<keyword evidence="3" id="KW-1185">Reference proteome</keyword>
<evidence type="ECO:0000256" key="1">
    <source>
        <dbReference type="SAM" id="MobiDB-lite"/>
    </source>
</evidence>
<gene>
    <name evidence="2" type="ORF">APTSU1_000461000</name>
</gene>
<sequence length="732" mass="81211">MASSDGKPGGVFEHHVQTAVCDTRAKYREGRRPRAVKVYTINLESQYLLIQGVPAVGAMKELVERFALYGAIEQYNALDEYPAEDFTEVYLIKFVKLQSARGGRLLMVWKACSLEPRVSTNPEPRVSTNPEPRVSTNPEPRVSTNPEPRVSTNPEPRVSTNPEPRVSTNPEPRVSTNPEPRVSTNPEPRVSTNPEPRVSTNPEPRVSTNPEPRVSTNPEPRVSTNPEPRVSTNPEPRVSTNPEPRVSTNPEPRVSTNPEPRVSTNPEPRVSTNPEPRVSTNPEPRVSTNPEPRVSTNPEPRVSTNPEPRVSTNPEPRVSTNPEPRVSTNPEPRVSTNPEPRVSTNPEPRVSTNPEPRVSTNPEPRVSTNPEPRVSTNPEPRVSTNPEPRVSTNPDTIDSGVKTSEWNPSFRDEWPCRAEGETELRSPVLVTSPKLHILFSSSVTQPNQDPEDPELVQEGLVVAKKRMDEQSFFGGLLHVCYAPEFETVEETRKKLEERKAYIARVTKNQETDFEDFYMTKKKPVPEQQGTKDSRQDFHPRASGFGTAALDTCPEGPLETASPCLPYSCQVPLSYFASKSTCSPGERPDRASHSCNSARSHGEPPKHQHHSAFPPKPQMNSYKSSAPCSGVQEAISASQAVGRFMPRTTQLQERKRRRDCDGELGTNTSSNGVLIGPKLPGIPTVDLQDDSLNTTANLIRNKLKEVISSVPMPPADSIKDVCISHPQKQRRRI</sequence>
<evidence type="ECO:0000313" key="2">
    <source>
        <dbReference type="EMBL" id="GAB1289380.1"/>
    </source>
</evidence>
<feature type="region of interest" description="Disordered" evidence="1">
    <location>
        <begin position="648"/>
        <end position="676"/>
    </location>
</feature>
<dbReference type="PANTHER" id="PTHR20957:SF0">
    <property type="entry name" value="RNA-BINDING PROTEIN 48"/>
    <property type="match status" value="1"/>
</dbReference>